<proteinExistence type="predicted"/>
<keyword evidence="2" id="KW-0812">Transmembrane</keyword>
<dbReference type="AlphaFoldDB" id="A0A699IAL8"/>
<reference evidence="3" key="1">
    <citation type="journal article" date="2019" name="Sci. Rep.">
        <title>Draft genome of Tanacetum cinerariifolium, the natural source of mosquito coil.</title>
        <authorList>
            <person name="Yamashiro T."/>
            <person name="Shiraishi A."/>
            <person name="Satake H."/>
            <person name="Nakayama K."/>
        </authorList>
    </citation>
    <scope>NUCLEOTIDE SEQUENCE</scope>
</reference>
<name>A0A699IAL8_TANCI</name>
<gene>
    <name evidence="3" type="ORF">Tci_513677</name>
</gene>
<dbReference type="EMBL" id="BKCJ010276377">
    <property type="protein sequence ID" value="GEZ41704.1"/>
    <property type="molecule type" value="Genomic_DNA"/>
</dbReference>
<evidence type="ECO:0000256" key="2">
    <source>
        <dbReference type="SAM" id="Phobius"/>
    </source>
</evidence>
<feature type="transmembrane region" description="Helical" evidence="2">
    <location>
        <begin position="239"/>
        <end position="262"/>
    </location>
</feature>
<organism evidence="3">
    <name type="scientific">Tanacetum cinerariifolium</name>
    <name type="common">Dalmatian daisy</name>
    <name type="synonym">Chrysanthemum cinerariifolium</name>
    <dbReference type="NCBI Taxonomy" id="118510"/>
    <lineage>
        <taxon>Eukaryota</taxon>
        <taxon>Viridiplantae</taxon>
        <taxon>Streptophyta</taxon>
        <taxon>Embryophyta</taxon>
        <taxon>Tracheophyta</taxon>
        <taxon>Spermatophyta</taxon>
        <taxon>Magnoliopsida</taxon>
        <taxon>eudicotyledons</taxon>
        <taxon>Gunneridae</taxon>
        <taxon>Pentapetalae</taxon>
        <taxon>asterids</taxon>
        <taxon>campanulids</taxon>
        <taxon>Asterales</taxon>
        <taxon>Asteraceae</taxon>
        <taxon>Asteroideae</taxon>
        <taxon>Anthemideae</taxon>
        <taxon>Anthemidinae</taxon>
        <taxon>Tanacetum</taxon>
    </lineage>
</organism>
<comment type="caution">
    <text evidence="3">The sequence shown here is derived from an EMBL/GenBank/DDBJ whole genome shotgun (WGS) entry which is preliminary data.</text>
</comment>
<protein>
    <submittedName>
        <fullName evidence="3">Uncharacterized protein</fullName>
    </submittedName>
</protein>
<keyword evidence="2" id="KW-1133">Transmembrane helix</keyword>
<accession>A0A699IAL8</accession>
<evidence type="ECO:0000313" key="3">
    <source>
        <dbReference type="EMBL" id="GEZ41704.1"/>
    </source>
</evidence>
<evidence type="ECO:0000256" key="1">
    <source>
        <dbReference type="SAM" id="MobiDB-lite"/>
    </source>
</evidence>
<feature type="region of interest" description="Disordered" evidence="1">
    <location>
        <begin position="102"/>
        <end position="124"/>
    </location>
</feature>
<keyword evidence="2" id="KW-0472">Membrane</keyword>
<sequence>MMGKDGTNDISIEKSNEVLETHMDCLNNGHGDSNNRSKKMASFATIFKENTTKKIVEISELRNDEFVQGVDVAIPLEAIEEISHRIANTIYGTLLLTSRNNEASTSQSKEAKESSKPHTAHIGKTSSDLQEITFSLKNYFEALKEKIIIFGVNTKVGTNNNVYDNSKLDDSNSEGVKNVFMKDNGKPMDGLVNDARKKVEAPPKKIHRKTGICWGKKTYSPVSRKWSMRMLITNRVDDFCMVIGIYSELIYFCFISCVTFSLRTSPTSIGFSSWALQ</sequence>